<gene>
    <name evidence="1" type="ORF">GT360_04330</name>
</gene>
<evidence type="ECO:0000313" key="2">
    <source>
        <dbReference type="Proteomes" id="UP000464262"/>
    </source>
</evidence>
<dbReference type="InterPro" id="IPR025294">
    <property type="entry name" value="DUF4156"/>
</dbReference>
<name>A0A7Z2T5K3_9VIBR</name>
<evidence type="ECO:0000313" key="1">
    <source>
        <dbReference type="EMBL" id="QIA64665.1"/>
    </source>
</evidence>
<dbReference type="EMBL" id="CP047475">
    <property type="protein sequence ID" value="QIA64665.1"/>
    <property type="molecule type" value="Genomic_DNA"/>
</dbReference>
<organism evidence="1 2">
    <name type="scientific">Vibrio astriarenae</name>
    <dbReference type="NCBI Taxonomy" id="1481923"/>
    <lineage>
        <taxon>Bacteria</taxon>
        <taxon>Pseudomonadati</taxon>
        <taxon>Pseudomonadota</taxon>
        <taxon>Gammaproteobacteria</taxon>
        <taxon>Vibrionales</taxon>
        <taxon>Vibrionaceae</taxon>
        <taxon>Vibrio</taxon>
    </lineage>
</organism>
<dbReference type="Pfam" id="PF13698">
    <property type="entry name" value="DUF4156"/>
    <property type="match status" value="1"/>
</dbReference>
<proteinExistence type="predicted"/>
<dbReference type="Proteomes" id="UP000464262">
    <property type="component" value="Chromosome 1"/>
</dbReference>
<protein>
    <submittedName>
        <fullName evidence="1">DUF4156 domain-containing protein</fullName>
    </submittedName>
</protein>
<reference evidence="1 2" key="1">
    <citation type="submission" date="2020-01" db="EMBL/GenBank/DDBJ databases">
        <title>Whole genome and functional gene identification of agarase of Vibrio HN897.</title>
        <authorList>
            <person name="Liu Y."/>
            <person name="Zhao Z."/>
        </authorList>
    </citation>
    <scope>NUCLEOTIDE SEQUENCE [LARGE SCALE GENOMIC DNA]</scope>
    <source>
        <strain evidence="1 2">HN897</strain>
    </source>
</reference>
<dbReference type="KEGG" id="vas:GT360_04330"/>
<dbReference type="AlphaFoldDB" id="A0A7Z2T5K3"/>
<keyword evidence="2" id="KW-1185">Reference proteome</keyword>
<sequence>MTCAVFAIVLSGCANPTARLTHDAKDIEVRIDGSFDPQDCQWVGDVTGSEGHWYSYLFFTNDVMIRGAVNDLKNNAQQLGADTVYMINPQDFVTSFTVFGTAYRCNSQ</sequence>
<accession>A0A7Z2T5K3</accession>